<feature type="region of interest" description="Disordered" evidence="1">
    <location>
        <begin position="1"/>
        <end position="35"/>
    </location>
</feature>
<accession>A0A380TDD3</accession>
<evidence type="ECO:0000256" key="1">
    <source>
        <dbReference type="SAM" id="MobiDB-lite"/>
    </source>
</evidence>
<feature type="compositionally biased region" description="Basic and acidic residues" evidence="1">
    <location>
        <begin position="1"/>
        <end position="18"/>
    </location>
</feature>
<sequence>MSEKTRREPLKGSDRQAKDAAAFITSPASAESDRPDLCAPMRDHALCMARLRERVYGSRHADSFPVESCRTRCALGRWLSGEVGRYRSLPGYRLVENAHAEFRRSADGVLALLDQGRRLDATRAVETSGSVRQASHTLVRALQVLREEIRVAERQMAPTTHSAEPAKNR</sequence>
<dbReference type="AlphaFoldDB" id="A0A380TDD3"/>
<name>A0A380TDD3_9ZZZZ</name>
<reference evidence="2" key="1">
    <citation type="submission" date="2018-07" db="EMBL/GenBank/DDBJ databases">
        <authorList>
            <person name="Quirk P.G."/>
            <person name="Krulwich T.A."/>
        </authorList>
    </citation>
    <scope>NUCLEOTIDE SEQUENCE</scope>
</reference>
<dbReference type="Gene3D" id="1.20.120.30">
    <property type="entry name" value="Aspartate receptor, ligand-binding domain"/>
    <property type="match status" value="1"/>
</dbReference>
<protein>
    <recommendedName>
        <fullName evidence="3">Chemoreceptor zinc-binding domain-containing protein</fullName>
    </recommendedName>
</protein>
<evidence type="ECO:0008006" key="3">
    <source>
        <dbReference type="Google" id="ProtNLM"/>
    </source>
</evidence>
<organism evidence="2">
    <name type="scientific">metagenome</name>
    <dbReference type="NCBI Taxonomy" id="256318"/>
    <lineage>
        <taxon>unclassified sequences</taxon>
        <taxon>metagenomes</taxon>
    </lineage>
</organism>
<dbReference type="EMBL" id="UIDG01000184">
    <property type="protein sequence ID" value="SUS06296.1"/>
    <property type="molecule type" value="Genomic_DNA"/>
</dbReference>
<gene>
    <name evidence="2" type="ORF">DF3PB_2640001</name>
</gene>
<proteinExistence type="predicted"/>
<evidence type="ECO:0000313" key="2">
    <source>
        <dbReference type="EMBL" id="SUS06296.1"/>
    </source>
</evidence>